<dbReference type="InterPro" id="IPR002156">
    <property type="entry name" value="RNaseH_domain"/>
</dbReference>
<dbReference type="CDD" id="cd06222">
    <property type="entry name" value="RNase_H_like"/>
    <property type="match status" value="1"/>
</dbReference>
<organism evidence="2 3">
    <name type="scientific">Brassica oleracea var. oleracea</name>
    <dbReference type="NCBI Taxonomy" id="109376"/>
    <lineage>
        <taxon>Eukaryota</taxon>
        <taxon>Viridiplantae</taxon>
        <taxon>Streptophyta</taxon>
        <taxon>Embryophyta</taxon>
        <taxon>Tracheophyta</taxon>
        <taxon>Spermatophyta</taxon>
        <taxon>Magnoliopsida</taxon>
        <taxon>eudicotyledons</taxon>
        <taxon>Gunneridae</taxon>
        <taxon>Pentapetalae</taxon>
        <taxon>rosids</taxon>
        <taxon>malvids</taxon>
        <taxon>Brassicales</taxon>
        <taxon>Brassicaceae</taxon>
        <taxon>Brassiceae</taxon>
        <taxon>Brassica</taxon>
    </lineage>
</organism>
<dbReference type="InterPro" id="IPR052929">
    <property type="entry name" value="RNase_H-like_EbsB-rel"/>
</dbReference>
<accession>A0A0D3DV28</accession>
<dbReference type="PANTHER" id="PTHR47074">
    <property type="entry name" value="BNAC02G40300D PROTEIN"/>
    <property type="match status" value="1"/>
</dbReference>
<dbReference type="Proteomes" id="UP000032141">
    <property type="component" value="Chromosome C8"/>
</dbReference>
<dbReference type="InterPro" id="IPR012337">
    <property type="entry name" value="RNaseH-like_sf"/>
</dbReference>
<protein>
    <recommendedName>
        <fullName evidence="1">RNase H type-1 domain-containing protein</fullName>
    </recommendedName>
</protein>
<dbReference type="Gramene" id="Bo8g097790.1">
    <property type="protein sequence ID" value="Bo8g097790.1"/>
    <property type="gene ID" value="Bo8g097790"/>
</dbReference>
<dbReference type="EnsemblPlants" id="Bo8g097790.1">
    <property type="protein sequence ID" value="Bo8g097790.1"/>
    <property type="gene ID" value="Bo8g097790"/>
</dbReference>
<proteinExistence type="predicted"/>
<evidence type="ECO:0000313" key="3">
    <source>
        <dbReference type="Proteomes" id="UP000032141"/>
    </source>
</evidence>
<dbReference type="GO" id="GO:0003676">
    <property type="term" value="F:nucleic acid binding"/>
    <property type="evidence" value="ECO:0007669"/>
    <property type="project" value="InterPro"/>
</dbReference>
<dbReference type="PANTHER" id="PTHR47074:SF11">
    <property type="entry name" value="REVERSE TRANSCRIPTASE-LIKE PROTEIN"/>
    <property type="match status" value="1"/>
</dbReference>
<feature type="domain" description="RNase H type-1" evidence="1">
    <location>
        <begin position="3"/>
        <end position="75"/>
    </location>
</feature>
<dbReference type="Gene3D" id="3.30.420.10">
    <property type="entry name" value="Ribonuclease H-like superfamily/Ribonuclease H"/>
    <property type="match status" value="1"/>
</dbReference>
<dbReference type="eggNOG" id="KOG1075">
    <property type="taxonomic scope" value="Eukaryota"/>
</dbReference>
<dbReference type="OMA" id="INFSWIP"/>
<evidence type="ECO:0000259" key="1">
    <source>
        <dbReference type="Pfam" id="PF13456"/>
    </source>
</evidence>
<dbReference type="InterPro" id="IPR036397">
    <property type="entry name" value="RNaseH_sf"/>
</dbReference>
<dbReference type="Pfam" id="PF13456">
    <property type="entry name" value="RVT_3"/>
    <property type="match status" value="1"/>
</dbReference>
<keyword evidence="3" id="KW-1185">Reference proteome</keyword>
<dbReference type="GO" id="GO:0004523">
    <property type="term" value="F:RNA-DNA hybrid ribonuclease activity"/>
    <property type="evidence" value="ECO:0007669"/>
    <property type="project" value="InterPro"/>
</dbReference>
<dbReference type="InterPro" id="IPR044730">
    <property type="entry name" value="RNase_H-like_dom_plant"/>
</dbReference>
<reference evidence="2" key="2">
    <citation type="submission" date="2015-03" db="UniProtKB">
        <authorList>
            <consortium name="EnsemblPlants"/>
        </authorList>
    </citation>
    <scope>IDENTIFICATION</scope>
</reference>
<dbReference type="HOGENOM" id="CLU_000680_5_4_1"/>
<evidence type="ECO:0000313" key="2">
    <source>
        <dbReference type="EnsemblPlants" id="Bo8g097790.1"/>
    </source>
</evidence>
<sequence length="91" mass="10186">MRDALTKCREIGVKRVICESDSSQLITAINSGARKPEIYGIVADICELASSFDVINFSWIPRERNLIADRLAKQCLLEVEAFYGSHLTLLV</sequence>
<dbReference type="AlphaFoldDB" id="A0A0D3DV28"/>
<name>A0A0D3DV28_BRAOL</name>
<dbReference type="SUPFAM" id="SSF53098">
    <property type="entry name" value="Ribonuclease H-like"/>
    <property type="match status" value="1"/>
</dbReference>
<reference evidence="2 3" key="1">
    <citation type="journal article" date="2014" name="Genome Biol.">
        <title>Transcriptome and methylome profiling reveals relics of genome dominance in the mesopolyploid Brassica oleracea.</title>
        <authorList>
            <person name="Parkin I.A."/>
            <person name="Koh C."/>
            <person name="Tang H."/>
            <person name="Robinson S.J."/>
            <person name="Kagale S."/>
            <person name="Clarke W.E."/>
            <person name="Town C.D."/>
            <person name="Nixon J."/>
            <person name="Krishnakumar V."/>
            <person name="Bidwell S.L."/>
            <person name="Denoeud F."/>
            <person name="Belcram H."/>
            <person name="Links M.G."/>
            <person name="Just J."/>
            <person name="Clarke C."/>
            <person name="Bender T."/>
            <person name="Huebert T."/>
            <person name="Mason A.S."/>
            <person name="Pires J.C."/>
            <person name="Barker G."/>
            <person name="Moore J."/>
            <person name="Walley P.G."/>
            <person name="Manoli S."/>
            <person name="Batley J."/>
            <person name="Edwards D."/>
            <person name="Nelson M.N."/>
            <person name="Wang X."/>
            <person name="Paterson A.H."/>
            <person name="King G."/>
            <person name="Bancroft I."/>
            <person name="Chalhoub B."/>
            <person name="Sharpe A.G."/>
        </authorList>
    </citation>
    <scope>NUCLEOTIDE SEQUENCE</scope>
    <source>
        <strain evidence="2 3">cv. TO1000</strain>
    </source>
</reference>